<dbReference type="EMBL" id="BJYT01000001">
    <property type="protein sequence ID" value="GEO07620.1"/>
    <property type="molecule type" value="Genomic_DNA"/>
</dbReference>
<dbReference type="InterPro" id="IPR029063">
    <property type="entry name" value="SAM-dependent_MTases_sf"/>
</dbReference>
<sequence length="263" mass="29962">MDFDRTEYILAPCGLEQELKILFPRKKSLTIFEIGACEGEDSVKYSRLFPEAKIYAFEPLPANIPLIQHNFLKYGVRNASYFNKALSNKEGQAEFYVSSGRPDEALESDWDYGNKSSSLLQPEKHLETAPFIQFKDKIVVETITLKSFCIANNIKAIDFVHMDVQGAELMVLEGAGDFISSIKVIWLEVSKVNFYKNQPLVADVKKFMSENNFVLIKDAAHGIQGDQLYVSKNYYSNLKIFLIGKQLYLESLLTRALRKPGFK</sequence>
<comment type="caution">
    <text evidence="2">The sequence shown here is derived from an EMBL/GenBank/DDBJ whole genome shotgun (WGS) entry which is preliminary data.</text>
</comment>
<dbReference type="Pfam" id="PF05050">
    <property type="entry name" value="Methyltransf_21"/>
    <property type="match status" value="1"/>
</dbReference>
<dbReference type="Proteomes" id="UP000321513">
    <property type="component" value="Unassembled WGS sequence"/>
</dbReference>
<gene>
    <name evidence="2" type="primary">noeI</name>
    <name evidence="2" type="ORF">SAE01_01160</name>
</gene>
<dbReference type="PANTHER" id="PTHR36973:SF4">
    <property type="entry name" value="NODULATION PROTEIN"/>
    <property type="match status" value="1"/>
</dbReference>
<keyword evidence="2" id="KW-0489">Methyltransferase</keyword>
<feature type="domain" description="Methyltransferase FkbM" evidence="1">
    <location>
        <begin position="33"/>
        <end position="214"/>
    </location>
</feature>
<dbReference type="NCBIfam" id="TIGR01444">
    <property type="entry name" value="fkbM_fam"/>
    <property type="match status" value="1"/>
</dbReference>
<name>A0A512B6N0_9BACT</name>
<dbReference type="Gene3D" id="3.40.50.150">
    <property type="entry name" value="Vaccinia Virus protein VP39"/>
    <property type="match status" value="1"/>
</dbReference>
<dbReference type="GO" id="GO:0032259">
    <property type="term" value="P:methylation"/>
    <property type="evidence" value="ECO:0007669"/>
    <property type="project" value="UniProtKB-KW"/>
</dbReference>
<proteinExistence type="predicted"/>
<dbReference type="RefSeq" id="WP_147201584.1">
    <property type="nucleotide sequence ID" value="NZ_BJYT01000001.1"/>
</dbReference>
<evidence type="ECO:0000259" key="1">
    <source>
        <dbReference type="Pfam" id="PF05050"/>
    </source>
</evidence>
<dbReference type="AlphaFoldDB" id="A0A512B6N0"/>
<dbReference type="InterPro" id="IPR053188">
    <property type="entry name" value="FkbM_Methyltransferase"/>
</dbReference>
<reference evidence="2 3" key="1">
    <citation type="submission" date="2019-07" db="EMBL/GenBank/DDBJ databases">
        <title>Whole genome shotgun sequence of Segetibacter aerophilus NBRC 106135.</title>
        <authorList>
            <person name="Hosoyama A."/>
            <person name="Uohara A."/>
            <person name="Ohji S."/>
            <person name="Ichikawa N."/>
        </authorList>
    </citation>
    <scope>NUCLEOTIDE SEQUENCE [LARGE SCALE GENOMIC DNA]</scope>
    <source>
        <strain evidence="2 3">NBRC 106135</strain>
    </source>
</reference>
<evidence type="ECO:0000313" key="2">
    <source>
        <dbReference type="EMBL" id="GEO07620.1"/>
    </source>
</evidence>
<dbReference type="GO" id="GO:0008171">
    <property type="term" value="F:O-methyltransferase activity"/>
    <property type="evidence" value="ECO:0007669"/>
    <property type="project" value="TreeGrafter"/>
</dbReference>
<dbReference type="OrthoDB" id="9812600at2"/>
<keyword evidence="2" id="KW-0808">Transferase</keyword>
<dbReference type="PANTHER" id="PTHR36973">
    <property type="entry name" value="SLL1456 PROTEIN-RELATED"/>
    <property type="match status" value="1"/>
</dbReference>
<dbReference type="InterPro" id="IPR006342">
    <property type="entry name" value="FkbM_mtfrase"/>
</dbReference>
<dbReference type="SUPFAM" id="SSF53335">
    <property type="entry name" value="S-adenosyl-L-methionine-dependent methyltransferases"/>
    <property type="match status" value="1"/>
</dbReference>
<evidence type="ECO:0000313" key="3">
    <source>
        <dbReference type="Proteomes" id="UP000321513"/>
    </source>
</evidence>
<protein>
    <submittedName>
        <fullName evidence="2">2-O-methyltransferase NoeI</fullName>
    </submittedName>
</protein>
<keyword evidence="3" id="KW-1185">Reference proteome</keyword>
<accession>A0A512B6N0</accession>
<organism evidence="2 3">
    <name type="scientific">Segetibacter aerophilus</name>
    <dbReference type="NCBI Taxonomy" id="670293"/>
    <lineage>
        <taxon>Bacteria</taxon>
        <taxon>Pseudomonadati</taxon>
        <taxon>Bacteroidota</taxon>
        <taxon>Chitinophagia</taxon>
        <taxon>Chitinophagales</taxon>
        <taxon>Chitinophagaceae</taxon>
        <taxon>Segetibacter</taxon>
    </lineage>
</organism>